<dbReference type="Gene3D" id="3.40.50.720">
    <property type="entry name" value="NAD(P)-binding Rossmann-like Domain"/>
    <property type="match status" value="1"/>
</dbReference>
<protein>
    <submittedName>
        <fullName evidence="7">Putative zinc-containing alcohol dehydrogenase superfamily protein</fullName>
    </submittedName>
</protein>
<dbReference type="RefSeq" id="YP_009213701.1">
    <property type="nucleotide sequence ID" value="NC_028955.1"/>
</dbReference>
<dbReference type="OrthoDB" id="30155at10239"/>
<dbReference type="InterPro" id="IPR013149">
    <property type="entry name" value="ADH-like_C"/>
</dbReference>
<dbReference type="GO" id="GO:0008270">
    <property type="term" value="F:zinc ion binding"/>
    <property type="evidence" value="ECO:0007669"/>
    <property type="project" value="InterPro"/>
</dbReference>
<dbReference type="InterPro" id="IPR011032">
    <property type="entry name" value="GroES-like_sf"/>
</dbReference>
<dbReference type="PANTHER" id="PTHR43350">
    <property type="entry name" value="NAD-DEPENDENT ALCOHOL DEHYDROGENASE"/>
    <property type="match status" value="1"/>
</dbReference>
<evidence type="ECO:0000313" key="8">
    <source>
        <dbReference type="Proteomes" id="UP000207741"/>
    </source>
</evidence>
<evidence type="ECO:0000259" key="6">
    <source>
        <dbReference type="SMART" id="SM00829"/>
    </source>
</evidence>
<dbReference type="InterPro" id="IPR036291">
    <property type="entry name" value="NAD(P)-bd_dom_sf"/>
</dbReference>
<name>A0A0K0KVL7_9CAUD</name>
<dbReference type="SUPFAM" id="SSF50129">
    <property type="entry name" value="GroES-like"/>
    <property type="match status" value="1"/>
</dbReference>
<dbReference type="EMBL" id="KM359505">
    <property type="protein sequence ID" value="AIR93526.1"/>
    <property type="molecule type" value="Genomic_DNA"/>
</dbReference>
<keyword evidence="3" id="KW-0479">Metal-binding</keyword>
<feature type="domain" description="Enoyl reductase (ER)" evidence="6">
    <location>
        <begin position="8"/>
        <end position="332"/>
    </location>
</feature>
<dbReference type="KEGG" id="vg:26640245"/>
<sequence>MKAAVLEKLNSPLAIKEVFPTPLMPGQVYVKVLASGICGAQLHEIRGHKGNGKFLPHLMGHEGCGIVKEVGPGVTTVKQGDKVVMHWRPGSGIESEFPKYHLGDKIISSGKCTTLSEFSIVSENRLTTVPSNTPTVLAAMLGCSLTTALGIIDNECNLKFGESVAVIGCGGVGLNLIQAAKMKCAEPVYGVDINKDMFELSREVGADLFAYDLEYVPHKVDVIIDTTGVPEVISKAFDKLAPSGRLILVGQPAPETTLNIFNPLSMFDGQGKSIRASQGGGTNPDRDIPRYVRLANVSKLDFETLHTDTFALDDINDAFDLLKTGNAGRIMIKMGEDL</sequence>
<dbReference type="SUPFAM" id="SSF51735">
    <property type="entry name" value="NAD(P)-binding Rossmann-fold domains"/>
    <property type="match status" value="1"/>
</dbReference>
<reference evidence="8" key="1">
    <citation type="submission" date="2014-08" db="EMBL/GenBank/DDBJ databases">
        <authorList>
            <person name="Edwards T."/>
        </authorList>
    </citation>
    <scope>NUCLEOTIDE SEQUENCE [LARGE SCALE GENOMIC DNA]</scope>
</reference>
<keyword evidence="8" id="KW-1185">Reference proteome</keyword>
<dbReference type="GeneID" id="26640245"/>
<dbReference type="SMART" id="SM00829">
    <property type="entry name" value="PKS_ER"/>
    <property type="match status" value="1"/>
</dbReference>
<accession>A0A0K0KVL7</accession>
<evidence type="ECO:0000256" key="1">
    <source>
        <dbReference type="ARBA" id="ARBA00001947"/>
    </source>
</evidence>
<evidence type="ECO:0000256" key="5">
    <source>
        <dbReference type="ARBA" id="ARBA00023002"/>
    </source>
</evidence>
<dbReference type="InterPro" id="IPR002328">
    <property type="entry name" value="ADH_Zn_CS"/>
</dbReference>
<evidence type="ECO:0000256" key="4">
    <source>
        <dbReference type="ARBA" id="ARBA00022833"/>
    </source>
</evidence>
<dbReference type="Proteomes" id="UP000207741">
    <property type="component" value="Segment"/>
</dbReference>
<evidence type="ECO:0000256" key="2">
    <source>
        <dbReference type="ARBA" id="ARBA00008072"/>
    </source>
</evidence>
<dbReference type="Pfam" id="PF00107">
    <property type="entry name" value="ADH_zinc_N"/>
    <property type="match status" value="1"/>
</dbReference>
<dbReference type="InterPro" id="IPR020843">
    <property type="entry name" value="ER"/>
</dbReference>
<dbReference type="GO" id="GO:0016491">
    <property type="term" value="F:oxidoreductase activity"/>
    <property type="evidence" value="ECO:0007669"/>
    <property type="project" value="UniProtKB-KW"/>
</dbReference>
<comment type="cofactor">
    <cofactor evidence="1">
        <name>Zn(2+)</name>
        <dbReference type="ChEBI" id="CHEBI:29105"/>
    </cofactor>
</comment>
<dbReference type="PANTHER" id="PTHR43350:SF21">
    <property type="entry name" value="S-NITROSOMYCOTHIOL REDUCTASE MSCR"/>
    <property type="match status" value="1"/>
</dbReference>
<dbReference type="Gene3D" id="3.90.180.10">
    <property type="entry name" value="Medium-chain alcohol dehydrogenases, catalytic domain"/>
    <property type="match status" value="1"/>
</dbReference>
<proteinExistence type="inferred from homology"/>
<keyword evidence="4" id="KW-0862">Zinc</keyword>
<organism evidence="7 8">
    <name type="scientific">Prochlorococcus phage P-TIM68</name>
    <dbReference type="NCBI Taxonomy" id="1542477"/>
    <lineage>
        <taxon>Viruses</taxon>
        <taxon>Duplodnaviria</taxon>
        <taxon>Heunggongvirae</taxon>
        <taxon>Uroviricota</taxon>
        <taxon>Caudoviricetes</taxon>
        <taxon>Pantevenvirales</taxon>
        <taxon>Kyanoviridae</taxon>
        <taxon>Haifavirus</taxon>
        <taxon>Haifavirus tim68</taxon>
    </lineage>
</organism>
<dbReference type="Pfam" id="PF08240">
    <property type="entry name" value="ADH_N"/>
    <property type="match status" value="1"/>
</dbReference>
<comment type="similarity">
    <text evidence="2">Belongs to the zinc-containing alcohol dehydrogenase family.</text>
</comment>
<dbReference type="PROSITE" id="PS00059">
    <property type="entry name" value="ADH_ZINC"/>
    <property type="match status" value="1"/>
</dbReference>
<evidence type="ECO:0000256" key="3">
    <source>
        <dbReference type="ARBA" id="ARBA00022723"/>
    </source>
</evidence>
<keyword evidence="5" id="KW-0560">Oxidoreductase</keyword>
<evidence type="ECO:0000313" key="7">
    <source>
        <dbReference type="EMBL" id="AIR93526.1"/>
    </source>
</evidence>
<dbReference type="InterPro" id="IPR013154">
    <property type="entry name" value="ADH-like_N"/>
</dbReference>